<sequence length="413" mass="45723">MSSVSSYVVHFFPLASLTLLLRWALSPVLQKLAKTYPKCWPKRLRCQVSEWKFFKTMNCMGTFIQVGFATLSALSLQPLMCYQHPNGLYSVLKYPSTFCGHSEQVIMIAIGMVLMTIFVLGFFAACSLAAWKMPTWSLEKNHRWVQSFTFLTGKFRLDAWYFGTPLLLRGLGLGVTVALGTDRPEVQISLASVVILLYLCTLVRVWPWKARVLNVADTALSAGMLLLVRQNSHAASSDESFREVFSALIIVLLFGSTAFMLMLCVWALARSRCGGDAGTSLLNLGFRSSAEMVSRALKDCAEGLLEMEAEQLKEKLGKMNTYDLAALQATITLTSIELLSSSDWHFNARVSLQAISHGGFVRSRSFEPQAPAPPTPSDHANDAPGDVSEEDSEDMANRKIGLVDDQPTQSEMM</sequence>
<proteinExistence type="predicted"/>
<feature type="region of interest" description="Disordered" evidence="1">
    <location>
        <begin position="364"/>
        <end position="413"/>
    </location>
</feature>
<protein>
    <recommendedName>
        <fullName evidence="3">TRP C-terminal domain-containing protein</fullName>
    </recommendedName>
</protein>
<feature type="transmembrane region" description="Helical" evidence="2">
    <location>
        <begin position="159"/>
        <end position="180"/>
    </location>
</feature>
<comment type="caution">
    <text evidence="4">The sequence shown here is derived from an EMBL/GenBank/DDBJ whole genome shotgun (WGS) entry which is preliminary data.</text>
</comment>
<keyword evidence="2" id="KW-0812">Transmembrane</keyword>
<keyword evidence="2" id="KW-1133">Transmembrane helix</keyword>
<dbReference type="EMBL" id="CAXAMN010024517">
    <property type="protein sequence ID" value="CAK9087340.1"/>
    <property type="molecule type" value="Genomic_DNA"/>
</dbReference>
<evidence type="ECO:0000256" key="2">
    <source>
        <dbReference type="SAM" id="Phobius"/>
    </source>
</evidence>
<reference evidence="4 5" key="1">
    <citation type="submission" date="2024-02" db="EMBL/GenBank/DDBJ databases">
        <authorList>
            <person name="Chen Y."/>
            <person name="Shah S."/>
            <person name="Dougan E. K."/>
            <person name="Thang M."/>
            <person name="Chan C."/>
        </authorList>
    </citation>
    <scope>NUCLEOTIDE SEQUENCE [LARGE SCALE GENOMIC DNA]</scope>
</reference>
<organism evidence="4 5">
    <name type="scientific">Durusdinium trenchii</name>
    <dbReference type="NCBI Taxonomy" id="1381693"/>
    <lineage>
        <taxon>Eukaryota</taxon>
        <taxon>Sar</taxon>
        <taxon>Alveolata</taxon>
        <taxon>Dinophyceae</taxon>
        <taxon>Suessiales</taxon>
        <taxon>Symbiodiniaceae</taxon>
        <taxon>Durusdinium</taxon>
    </lineage>
</organism>
<keyword evidence="2" id="KW-0472">Membrane</keyword>
<accession>A0ABP0QIP5</accession>
<evidence type="ECO:0000313" key="4">
    <source>
        <dbReference type="EMBL" id="CAK9087340.1"/>
    </source>
</evidence>
<gene>
    <name evidence="4" type="ORF">CCMP2556_LOCUS42234</name>
</gene>
<name>A0ABP0QIP5_9DINO</name>
<dbReference type="InterPro" id="IPR010308">
    <property type="entry name" value="TRP_C"/>
</dbReference>
<feature type="transmembrane region" description="Helical" evidence="2">
    <location>
        <begin position="244"/>
        <end position="269"/>
    </location>
</feature>
<evidence type="ECO:0000259" key="3">
    <source>
        <dbReference type="Pfam" id="PF06011"/>
    </source>
</evidence>
<dbReference type="Pfam" id="PF06011">
    <property type="entry name" value="TRP"/>
    <property type="match status" value="1"/>
</dbReference>
<feature type="transmembrane region" description="Helical" evidence="2">
    <location>
        <begin position="186"/>
        <end position="205"/>
    </location>
</feature>
<evidence type="ECO:0000313" key="5">
    <source>
        <dbReference type="Proteomes" id="UP001642484"/>
    </source>
</evidence>
<feature type="transmembrane region" description="Helical" evidence="2">
    <location>
        <begin position="6"/>
        <end position="25"/>
    </location>
</feature>
<feature type="domain" description="TRP C-terminal" evidence="3">
    <location>
        <begin position="101"/>
        <end position="226"/>
    </location>
</feature>
<keyword evidence="5" id="KW-1185">Reference proteome</keyword>
<evidence type="ECO:0000256" key="1">
    <source>
        <dbReference type="SAM" id="MobiDB-lite"/>
    </source>
</evidence>
<dbReference type="Proteomes" id="UP001642484">
    <property type="component" value="Unassembled WGS sequence"/>
</dbReference>
<feature type="transmembrane region" description="Helical" evidence="2">
    <location>
        <begin position="105"/>
        <end position="131"/>
    </location>
</feature>